<organism evidence="1">
    <name type="scientific">viral metagenome</name>
    <dbReference type="NCBI Taxonomy" id="1070528"/>
    <lineage>
        <taxon>unclassified sequences</taxon>
        <taxon>metagenomes</taxon>
        <taxon>organismal metagenomes</taxon>
    </lineage>
</organism>
<protein>
    <recommendedName>
        <fullName evidence="2">Glycosyltransferase 2-like domain-containing protein</fullName>
    </recommendedName>
</protein>
<dbReference type="EMBL" id="MN741018">
    <property type="protein sequence ID" value="QHU22784.1"/>
    <property type="molecule type" value="Genomic_DNA"/>
</dbReference>
<sequence>MGDKNYDFHIAFCCPVRNCGKYLSSIFKNIGLLKANPKYKISCVFAYDHCRDNSGELLLEYMKTDPQNIYVKSIENKNVLRTARIATARNACIDVVYNELKNVDYHIMIDCDDVNIYKWDVDLLDKYFRNFDNDDWDCISFKRDKYYDVWALLIDNYRHQCWGFGPYSRKAVSLMKKHVNTKLRNARIHGKNSIECLSAFQAFAIHKTNKFKNIRYDGFYSNVKKLITNEERESTFKMFREKHGCEIYEHDGSRILDNKKGCKEECCCEHIFYNVSATRQNGCKIKISIFNYFLMNKGRGVEFTND</sequence>
<dbReference type="AlphaFoldDB" id="A0A6C0L232"/>
<accession>A0A6C0L232</accession>
<reference evidence="1" key="1">
    <citation type="journal article" date="2020" name="Nature">
        <title>Giant virus diversity and host interactions through global metagenomics.</title>
        <authorList>
            <person name="Schulz F."/>
            <person name="Roux S."/>
            <person name="Paez-Espino D."/>
            <person name="Jungbluth S."/>
            <person name="Walsh D.A."/>
            <person name="Denef V.J."/>
            <person name="McMahon K.D."/>
            <person name="Konstantinidis K.T."/>
            <person name="Eloe-Fadrosh E.A."/>
            <person name="Kyrpides N.C."/>
            <person name="Woyke T."/>
        </authorList>
    </citation>
    <scope>NUCLEOTIDE SEQUENCE</scope>
    <source>
        <strain evidence="1">GVMAG-S-ERX555907-63</strain>
    </source>
</reference>
<dbReference type="InterPro" id="IPR029044">
    <property type="entry name" value="Nucleotide-diphossugar_trans"/>
</dbReference>
<evidence type="ECO:0000313" key="1">
    <source>
        <dbReference type="EMBL" id="QHU22784.1"/>
    </source>
</evidence>
<dbReference type="SUPFAM" id="SSF53448">
    <property type="entry name" value="Nucleotide-diphospho-sugar transferases"/>
    <property type="match status" value="1"/>
</dbReference>
<evidence type="ECO:0008006" key="2">
    <source>
        <dbReference type="Google" id="ProtNLM"/>
    </source>
</evidence>
<name>A0A6C0L232_9ZZZZ</name>
<proteinExistence type="predicted"/>